<gene>
    <name evidence="1" type="ORF">SI7747_10013256</name>
</gene>
<dbReference type="Proteomes" id="UP001189122">
    <property type="component" value="Unassembled WGS sequence"/>
</dbReference>
<dbReference type="AlphaFoldDB" id="A0A7I8JBL6"/>
<accession>A0A7I8JBL6</accession>
<reference evidence="1 2" key="1">
    <citation type="submission" date="2019-12" db="EMBL/GenBank/DDBJ databases">
        <authorList>
            <person name="Scholz U."/>
            <person name="Mascher M."/>
            <person name="Fiebig A."/>
        </authorList>
    </citation>
    <scope>NUCLEOTIDE SEQUENCE</scope>
</reference>
<evidence type="ECO:0000313" key="1">
    <source>
        <dbReference type="EMBL" id="CAA2627603.1"/>
    </source>
</evidence>
<organism evidence="1">
    <name type="scientific">Spirodela intermedia</name>
    <name type="common">Intermediate duckweed</name>
    <dbReference type="NCBI Taxonomy" id="51605"/>
    <lineage>
        <taxon>Eukaryota</taxon>
        <taxon>Viridiplantae</taxon>
        <taxon>Streptophyta</taxon>
        <taxon>Embryophyta</taxon>
        <taxon>Tracheophyta</taxon>
        <taxon>Spermatophyta</taxon>
        <taxon>Magnoliopsida</taxon>
        <taxon>Liliopsida</taxon>
        <taxon>Araceae</taxon>
        <taxon>Lemnoideae</taxon>
        <taxon>Spirodela</taxon>
    </lineage>
</organism>
<dbReference type="EMBL" id="LR743597">
    <property type="protein sequence ID" value="CAA2627603.1"/>
    <property type="molecule type" value="Genomic_DNA"/>
</dbReference>
<proteinExistence type="predicted"/>
<sequence>MKMSLEGNNDSNLWSYFDILSSSRNNPF</sequence>
<dbReference type="EMBL" id="CACRZD030000010">
    <property type="protein sequence ID" value="CAA6666863.1"/>
    <property type="molecule type" value="Genomic_DNA"/>
</dbReference>
<name>A0A7I8JBL6_SPIIN</name>
<keyword evidence="2" id="KW-1185">Reference proteome</keyword>
<protein>
    <submittedName>
        <fullName evidence="1">Uncharacterized protein</fullName>
    </submittedName>
</protein>
<evidence type="ECO:0000313" key="2">
    <source>
        <dbReference type="Proteomes" id="UP001189122"/>
    </source>
</evidence>